<keyword evidence="5 7" id="KW-0472">Membrane</keyword>
<evidence type="ECO:0000256" key="3">
    <source>
        <dbReference type="ARBA" id="ARBA00022692"/>
    </source>
</evidence>
<protein>
    <submittedName>
        <fullName evidence="8">Lysine exporter protein</fullName>
    </submittedName>
</protein>
<dbReference type="Pfam" id="PF01810">
    <property type="entry name" value="LysE"/>
    <property type="match status" value="1"/>
</dbReference>
<evidence type="ECO:0000256" key="5">
    <source>
        <dbReference type="ARBA" id="ARBA00023136"/>
    </source>
</evidence>
<dbReference type="InterPro" id="IPR001123">
    <property type="entry name" value="LeuE-type"/>
</dbReference>
<dbReference type="Proteomes" id="UP000000492">
    <property type="component" value="Chromosome"/>
</dbReference>
<feature type="transmembrane region" description="Helical" evidence="7">
    <location>
        <begin position="186"/>
        <end position="211"/>
    </location>
</feature>
<dbReference type="EMBL" id="CP002857">
    <property type="protein sequence ID" value="AEI09733.1"/>
    <property type="molecule type" value="Genomic_DNA"/>
</dbReference>
<feature type="transmembrane region" description="Helical" evidence="7">
    <location>
        <begin position="217"/>
        <end position="240"/>
    </location>
</feature>
<dbReference type="GO" id="GO:0015171">
    <property type="term" value="F:amino acid transmembrane transporter activity"/>
    <property type="evidence" value="ECO:0007669"/>
    <property type="project" value="TreeGrafter"/>
</dbReference>
<reference evidence="8 9" key="1">
    <citation type="journal article" date="2012" name="BMC Genomics">
        <title>Complete genome sequence, lifestyle, and multi-drug resistance of the human pathogen Corynebacterium resistens DSM 45100 isolated from blood samples of a leukemia patient.</title>
        <authorList>
            <person name="Schroder J."/>
            <person name="Maus I."/>
            <person name="Meyer K."/>
            <person name="Wordemann S."/>
            <person name="Blom J."/>
            <person name="Jaenicke S."/>
            <person name="Schneider J."/>
            <person name="Trost E."/>
            <person name="Tauch A."/>
        </authorList>
    </citation>
    <scope>NUCLEOTIDE SEQUENCE [LARGE SCALE GENOMIC DNA]</scope>
    <source>
        <strain evidence="9">DSM 45100 / JCM 12819 / CCUG 50093 / GTC 2026 / SICGH 158</strain>
    </source>
</reference>
<dbReference type="STRING" id="662755.CRES_1378"/>
<dbReference type="KEGG" id="crd:CRES_1378"/>
<evidence type="ECO:0000256" key="1">
    <source>
        <dbReference type="ARBA" id="ARBA00004651"/>
    </source>
</evidence>
<dbReference type="OrthoDB" id="5638726at2"/>
<accession>F8DYY8</accession>
<evidence type="ECO:0000256" key="2">
    <source>
        <dbReference type="ARBA" id="ARBA00022475"/>
    </source>
</evidence>
<dbReference type="RefSeq" id="WP_013888743.1">
    <property type="nucleotide sequence ID" value="NC_015673.1"/>
</dbReference>
<dbReference type="PANTHER" id="PTHR30086">
    <property type="entry name" value="ARGININE EXPORTER PROTEIN ARGO"/>
    <property type="match status" value="1"/>
</dbReference>
<feature type="transmembrane region" description="Helical" evidence="7">
    <location>
        <begin position="12"/>
        <end position="34"/>
    </location>
</feature>
<evidence type="ECO:0000313" key="8">
    <source>
        <dbReference type="EMBL" id="AEI09733.1"/>
    </source>
</evidence>
<dbReference type="AlphaFoldDB" id="F8DYY8"/>
<keyword evidence="9" id="KW-1185">Reference proteome</keyword>
<name>F8DYY8_CORRG</name>
<gene>
    <name evidence="8" type="primary">lysE</name>
    <name evidence="8" type="ordered locus">CRES_1378</name>
</gene>
<feature type="region of interest" description="Disordered" evidence="6">
    <location>
        <begin position="107"/>
        <end position="147"/>
    </location>
</feature>
<dbReference type="eggNOG" id="COG1279">
    <property type="taxonomic scope" value="Bacteria"/>
</dbReference>
<comment type="subcellular location">
    <subcellularLocation>
        <location evidence="1">Cell membrane</location>
        <topology evidence="1">Multi-pass membrane protein</topology>
    </subcellularLocation>
</comment>
<keyword evidence="4 7" id="KW-1133">Transmembrane helix</keyword>
<feature type="transmembrane region" description="Helical" evidence="7">
    <location>
        <begin position="46"/>
        <end position="69"/>
    </location>
</feature>
<feature type="compositionally biased region" description="Polar residues" evidence="6">
    <location>
        <begin position="109"/>
        <end position="147"/>
    </location>
</feature>
<evidence type="ECO:0000256" key="7">
    <source>
        <dbReference type="SAM" id="Phobius"/>
    </source>
</evidence>
<sequence length="275" mass="28926">MAHIFTAEGFHVMVQGFFLWVSLIVALGPQNALVIKQGLRRHALGAVLTVCVLSDLLLVIGGIAGVDFVVERAPWLLEVLRWAGVAFLLWFAFANFKEARNPRGIMSAGDNSQSSSTDAAPNPSTVTASSHKTNGSVPMSTSDQGEMAYSTGSPVATLERTSTEVAVAKTSAPASQATRESIRKPVLAAIAMSWLNPGAFVDGFVMLGGMANQYGDLAWALGIGALAATVIWFPALGLGARAMSHHLAKPAVWQKINIGIGILMIFIAGRLALGV</sequence>
<dbReference type="HOGENOM" id="CLU_087840_0_0_11"/>
<keyword evidence="2" id="KW-1003">Cell membrane</keyword>
<evidence type="ECO:0000256" key="4">
    <source>
        <dbReference type="ARBA" id="ARBA00022989"/>
    </source>
</evidence>
<organism evidence="8 9">
    <name type="scientific">Corynebacterium resistens (strain DSM 45100 / JCM 12819 / GTC 2026 / SICGH 158)</name>
    <dbReference type="NCBI Taxonomy" id="662755"/>
    <lineage>
        <taxon>Bacteria</taxon>
        <taxon>Bacillati</taxon>
        <taxon>Actinomycetota</taxon>
        <taxon>Actinomycetes</taxon>
        <taxon>Mycobacteriales</taxon>
        <taxon>Corynebacteriaceae</taxon>
        <taxon>Corynebacterium</taxon>
    </lineage>
</organism>
<evidence type="ECO:0000256" key="6">
    <source>
        <dbReference type="SAM" id="MobiDB-lite"/>
    </source>
</evidence>
<proteinExistence type="predicted"/>
<evidence type="ECO:0000313" key="9">
    <source>
        <dbReference type="Proteomes" id="UP000000492"/>
    </source>
</evidence>
<keyword evidence="3 7" id="KW-0812">Transmembrane</keyword>
<feature type="transmembrane region" description="Helical" evidence="7">
    <location>
        <begin position="252"/>
        <end position="273"/>
    </location>
</feature>
<feature type="transmembrane region" description="Helical" evidence="7">
    <location>
        <begin position="75"/>
        <end position="96"/>
    </location>
</feature>
<dbReference type="GO" id="GO:0005886">
    <property type="term" value="C:plasma membrane"/>
    <property type="evidence" value="ECO:0007669"/>
    <property type="project" value="UniProtKB-SubCell"/>
</dbReference>
<dbReference type="PANTHER" id="PTHR30086:SF20">
    <property type="entry name" value="ARGININE EXPORTER PROTEIN ARGO-RELATED"/>
    <property type="match status" value="1"/>
</dbReference>